<feature type="chain" id="PRO_5046054850" evidence="1">
    <location>
        <begin position="23"/>
        <end position="182"/>
    </location>
</feature>
<dbReference type="EMBL" id="CP111023">
    <property type="protein sequence ID" value="WAR22191.1"/>
    <property type="molecule type" value="Genomic_DNA"/>
</dbReference>
<feature type="signal peptide" evidence="1">
    <location>
        <begin position="1"/>
        <end position="22"/>
    </location>
</feature>
<keyword evidence="1" id="KW-0732">Signal</keyword>
<evidence type="ECO:0000313" key="3">
    <source>
        <dbReference type="Proteomes" id="UP001164746"/>
    </source>
</evidence>
<reference evidence="2" key="1">
    <citation type="submission" date="2022-11" db="EMBL/GenBank/DDBJ databases">
        <title>Centuries of genome instability and evolution in soft-shell clam transmissible cancer (bioRxiv).</title>
        <authorList>
            <person name="Hart S.F.M."/>
            <person name="Yonemitsu M.A."/>
            <person name="Giersch R.M."/>
            <person name="Beal B.F."/>
            <person name="Arriagada G."/>
            <person name="Davis B.W."/>
            <person name="Ostrander E.A."/>
            <person name="Goff S.P."/>
            <person name="Metzger M.J."/>
        </authorList>
    </citation>
    <scope>NUCLEOTIDE SEQUENCE</scope>
    <source>
        <strain evidence="2">MELC-2E11</strain>
        <tissue evidence="2">Siphon/mantle</tissue>
    </source>
</reference>
<accession>A0ABY7FN83</accession>
<gene>
    <name evidence="2" type="ORF">MAR_016165</name>
</gene>
<organism evidence="2 3">
    <name type="scientific">Mya arenaria</name>
    <name type="common">Soft-shell clam</name>
    <dbReference type="NCBI Taxonomy" id="6604"/>
    <lineage>
        <taxon>Eukaryota</taxon>
        <taxon>Metazoa</taxon>
        <taxon>Spiralia</taxon>
        <taxon>Lophotrochozoa</taxon>
        <taxon>Mollusca</taxon>
        <taxon>Bivalvia</taxon>
        <taxon>Autobranchia</taxon>
        <taxon>Heteroconchia</taxon>
        <taxon>Euheterodonta</taxon>
        <taxon>Imparidentia</taxon>
        <taxon>Neoheterodontei</taxon>
        <taxon>Myida</taxon>
        <taxon>Myoidea</taxon>
        <taxon>Myidae</taxon>
        <taxon>Mya</taxon>
    </lineage>
</organism>
<evidence type="ECO:0000256" key="1">
    <source>
        <dbReference type="SAM" id="SignalP"/>
    </source>
</evidence>
<sequence>MTAMVVCLVALGAIAHPRPVRSVAANNPCNMVLTDDPVQPSDYNSRLADIQTRSEGIELDAMDIKTQLKESGKVRLSIATYLDEQNFTDAERVTISQDKISAAVNNVEALQFHYEILFEYIIRIQNIKEADNLNTNMDAASVALLTALGCLENKLQRTACSVVLALRAIGSEMPEYEPTLSD</sequence>
<protein>
    <submittedName>
        <fullName evidence="2">Uncharacterized protein</fullName>
    </submittedName>
</protein>
<evidence type="ECO:0000313" key="2">
    <source>
        <dbReference type="EMBL" id="WAR22191.1"/>
    </source>
</evidence>
<proteinExistence type="predicted"/>
<name>A0ABY7FN83_MYAAR</name>
<feature type="non-terminal residue" evidence="2">
    <location>
        <position position="1"/>
    </location>
</feature>
<dbReference type="Proteomes" id="UP001164746">
    <property type="component" value="Chromosome 12"/>
</dbReference>
<keyword evidence="3" id="KW-1185">Reference proteome</keyword>